<dbReference type="Gene3D" id="3.40.50.150">
    <property type="entry name" value="Vaccinia Virus protein VP39"/>
    <property type="match status" value="1"/>
</dbReference>
<evidence type="ECO:0000256" key="1">
    <source>
        <dbReference type="ARBA" id="ARBA00008361"/>
    </source>
</evidence>
<comment type="caution">
    <text evidence="6">The sequence shown here is derived from an EMBL/GenBank/DDBJ whole genome shotgun (WGS) entry which is preliminary data.</text>
</comment>
<evidence type="ECO:0000259" key="5">
    <source>
        <dbReference type="Pfam" id="PF08241"/>
    </source>
</evidence>
<dbReference type="Pfam" id="PF08241">
    <property type="entry name" value="Methyltransf_11"/>
    <property type="match status" value="1"/>
</dbReference>
<dbReference type="InterPro" id="IPR013216">
    <property type="entry name" value="Methyltransf_11"/>
</dbReference>
<dbReference type="Proteomes" id="UP000294911">
    <property type="component" value="Unassembled WGS sequence"/>
</dbReference>
<reference evidence="6 7" key="1">
    <citation type="submission" date="2019-03" db="EMBL/GenBank/DDBJ databases">
        <title>Genomic Encyclopedia of Type Strains, Phase IV (KMG-IV): sequencing the most valuable type-strain genomes for metagenomic binning, comparative biology and taxonomic classification.</title>
        <authorList>
            <person name="Goeker M."/>
        </authorList>
    </citation>
    <scope>NUCLEOTIDE SEQUENCE [LARGE SCALE GENOMIC DNA]</scope>
    <source>
        <strain evidence="6 7">DSM 45765</strain>
    </source>
</reference>
<dbReference type="PANTHER" id="PTHR44942:SF4">
    <property type="entry name" value="METHYLTRANSFERASE TYPE 11 DOMAIN-CONTAINING PROTEIN"/>
    <property type="match status" value="1"/>
</dbReference>
<dbReference type="GO" id="GO:0032259">
    <property type="term" value="P:methylation"/>
    <property type="evidence" value="ECO:0007669"/>
    <property type="project" value="UniProtKB-KW"/>
</dbReference>
<dbReference type="EMBL" id="SLXQ01000002">
    <property type="protein sequence ID" value="TCP54844.1"/>
    <property type="molecule type" value="Genomic_DNA"/>
</dbReference>
<feature type="region of interest" description="Disordered" evidence="4">
    <location>
        <begin position="1"/>
        <end position="23"/>
    </location>
</feature>
<keyword evidence="3 6" id="KW-0808">Transferase</keyword>
<protein>
    <submittedName>
        <fullName evidence="6">Methyltransferase family protein</fullName>
    </submittedName>
</protein>
<organism evidence="6 7">
    <name type="scientific">Tamaricihabitans halophyticus</name>
    <dbReference type="NCBI Taxonomy" id="1262583"/>
    <lineage>
        <taxon>Bacteria</taxon>
        <taxon>Bacillati</taxon>
        <taxon>Actinomycetota</taxon>
        <taxon>Actinomycetes</taxon>
        <taxon>Pseudonocardiales</taxon>
        <taxon>Pseudonocardiaceae</taxon>
        <taxon>Tamaricihabitans</taxon>
    </lineage>
</organism>
<dbReference type="GO" id="GO:0008757">
    <property type="term" value="F:S-adenosylmethionine-dependent methyltransferase activity"/>
    <property type="evidence" value="ECO:0007669"/>
    <property type="project" value="InterPro"/>
</dbReference>
<dbReference type="CDD" id="cd02440">
    <property type="entry name" value="AdoMet_MTases"/>
    <property type="match status" value="1"/>
</dbReference>
<proteinExistence type="inferred from homology"/>
<feature type="compositionally biased region" description="Basic and acidic residues" evidence="4">
    <location>
        <begin position="1"/>
        <end position="13"/>
    </location>
</feature>
<evidence type="ECO:0000313" key="7">
    <source>
        <dbReference type="Proteomes" id="UP000294911"/>
    </source>
</evidence>
<dbReference type="PANTHER" id="PTHR44942">
    <property type="entry name" value="METHYLTRANSF_11 DOMAIN-CONTAINING PROTEIN"/>
    <property type="match status" value="1"/>
</dbReference>
<accession>A0A4R2QZM3</accession>
<feature type="domain" description="Methyltransferase type 11" evidence="5">
    <location>
        <begin position="53"/>
        <end position="140"/>
    </location>
</feature>
<keyword evidence="2 6" id="KW-0489">Methyltransferase</keyword>
<dbReference type="InterPro" id="IPR029063">
    <property type="entry name" value="SAM-dependent_MTases_sf"/>
</dbReference>
<sequence length="215" mass="23321">MTEQRGSSEEPHQTRQVAESFGVDAARYDRARPPYPVELISRIVELSPGTHVLDVGCGTGIQARQFAAAGCQVLGVDPDTRMAEFARASGLDVEVSTFEEWEPASRTFDAVVAGQAWHWVDPAAGAVKAARVLRGGGPLALFAHVFEPPAEIARVQDEVIRRVVPDLPADVRPSGGGLAGYREMFDKPAAGIAATGEFGEVAQWRFDWERSYTRD</sequence>
<dbReference type="InterPro" id="IPR051052">
    <property type="entry name" value="Diverse_substrate_MTase"/>
</dbReference>
<name>A0A4R2QZM3_9PSEU</name>
<gene>
    <name evidence="6" type="ORF">EV191_10252</name>
</gene>
<evidence type="ECO:0000256" key="3">
    <source>
        <dbReference type="ARBA" id="ARBA00022679"/>
    </source>
</evidence>
<evidence type="ECO:0000256" key="4">
    <source>
        <dbReference type="SAM" id="MobiDB-lite"/>
    </source>
</evidence>
<evidence type="ECO:0000256" key="2">
    <source>
        <dbReference type="ARBA" id="ARBA00022603"/>
    </source>
</evidence>
<dbReference type="SUPFAM" id="SSF53335">
    <property type="entry name" value="S-adenosyl-L-methionine-dependent methyltransferases"/>
    <property type="match status" value="1"/>
</dbReference>
<evidence type="ECO:0000313" key="6">
    <source>
        <dbReference type="EMBL" id="TCP54844.1"/>
    </source>
</evidence>
<comment type="similarity">
    <text evidence="1">Belongs to the methyltransferase superfamily.</text>
</comment>
<dbReference type="AlphaFoldDB" id="A0A4R2QZM3"/>
<keyword evidence="7" id="KW-1185">Reference proteome</keyword>